<protein>
    <submittedName>
        <fullName evidence="3">Transcriptional activator domain-containing protein</fullName>
    </submittedName>
</protein>
<dbReference type="InterPro" id="IPR027417">
    <property type="entry name" value="P-loop_NTPase"/>
</dbReference>
<keyword evidence="1" id="KW-0175">Coiled coil</keyword>
<evidence type="ECO:0000313" key="3">
    <source>
        <dbReference type="EMBL" id="MBF8193926.1"/>
    </source>
</evidence>
<dbReference type="InterPro" id="IPR011990">
    <property type="entry name" value="TPR-like_helical_dom_sf"/>
</dbReference>
<sequence>MTVVGPAGVGKTRLAIEVARGLAPPGGVWLVRLDGVDTTMSIPRTVAETLRLPGGKQMLVERFTGAETVLVLDNCEHVVDRVAELTSELLDATTQLRVLATGQVRLDLDGETVYQLAPLPIADSVALFAGRAAEIRKQFVLDVETAPSVEEVCLSLEGLPLAIELAAARVRSLSVQDIARRLDDRFALLQDPTSRRPERRRALAAAIGWSYELLFPDEQRGLWALSCFADGAPLDAAEHVLAALGVPQASVVDRLADRSLVSVEITSEGAVHYRLLDSIRDFALDRLRESGLVDDARAAHAAWLAEAADRCDATVRGKRQPDCLAVVRAERANIDAALTWSAEHDQQLGVRIATGFGWTWVVHGDGVAGATHVRSALQAAGSLVTARERATGLLLAGWLETSAGNLDQAEADLDEALDLAKQLADDQLRADAHRQLAFLRIQQGRPQDALEQATASLTVYRPLGLDWEVATSLVIASYASIMLGDTTSATEAANEAMQLLTPIGDSWALVHADGMLGAIAQAGGRLDEAASFLARAAAASERLGFLGQAALHLTTLGRVEQRAGNTVAAIETLERALVAGGHSGDVRIAATARVNLARLLRASGRLDTALILLEQTDRWYRASGGGDGALLTRCLLASLSSATGSARAAEQLASVLEEALSAGDAEVQVLASDALARLAADRGDLRAAQRLLQSADDLRSGIPHVLDDLDRVDAQLARLRISSGFDQPGVC</sequence>
<dbReference type="AlphaFoldDB" id="A0A931F790"/>
<dbReference type="SUPFAM" id="SSF52540">
    <property type="entry name" value="P-loop containing nucleoside triphosphate hydrolases"/>
    <property type="match status" value="1"/>
</dbReference>
<dbReference type="PANTHER" id="PTHR47691">
    <property type="entry name" value="REGULATOR-RELATED"/>
    <property type="match status" value="1"/>
</dbReference>
<gene>
    <name evidence="3" type="ORF">ITP53_51280</name>
</gene>
<feature type="coiled-coil region" evidence="1">
    <location>
        <begin position="399"/>
        <end position="426"/>
    </location>
</feature>
<keyword evidence="4" id="KW-1185">Reference proteome</keyword>
<dbReference type="SMART" id="SM00028">
    <property type="entry name" value="TPR"/>
    <property type="match status" value="3"/>
</dbReference>
<reference evidence="3" key="1">
    <citation type="submission" date="2020-11" db="EMBL/GenBank/DDBJ databases">
        <title>Whole-genome analyses of Nonomuraea sp. K274.</title>
        <authorList>
            <person name="Veyisoglu A."/>
        </authorList>
    </citation>
    <scope>NUCLEOTIDE SEQUENCE</scope>
    <source>
        <strain evidence="3">K274</strain>
    </source>
</reference>
<dbReference type="Gene3D" id="1.25.40.10">
    <property type="entry name" value="Tetratricopeptide repeat domain"/>
    <property type="match status" value="1"/>
</dbReference>
<comment type="caution">
    <text evidence="3">The sequence shown here is derived from an EMBL/GenBank/DDBJ whole genome shotgun (WGS) entry which is preliminary data.</text>
</comment>
<dbReference type="EMBL" id="JADOGI010000333">
    <property type="protein sequence ID" value="MBF8193926.1"/>
    <property type="molecule type" value="Genomic_DNA"/>
</dbReference>
<dbReference type="Gene3D" id="3.40.50.300">
    <property type="entry name" value="P-loop containing nucleotide triphosphate hydrolases"/>
    <property type="match status" value="1"/>
</dbReference>
<organism evidence="3 4">
    <name type="scientific">Nonomuraea cypriaca</name>
    <dbReference type="NCBI Taxonomy" id="1187855"/>
    <lineage>
        <taxon>Bacteria</taxon>
        <taxon>Bacillati</taxon>
        <taxon>Actinomycetota</taxon>
        <taxon>Actinomycetes</taxon>
        <taxon>Streptosporangiales</taxon>
        <taxon>Streptosporangiaceae</taxon>
        <taxon>Nonomuraea</taxon>
    </lineage>
</organism>
<evidence type="ECO:0000259" key="2">
    <source>
        <dbReference type="Pfam" id="PF17874"/>
    </source>
</evidence>
<name>A0A931F790_9ACTN</name>
<proteinExistence type="predicted"/>
<feature type="domain" description="MalT-like TPR region" evidence="2">
    <location>
        <begin position="476"/>
        <end position="723"/>
    </location>
</feature>
<dbReference type="SUPFAM" id="SSF48452">
    <property type="entry name" value="TPR-like"/>
    <property type="match status" value="2"/>
</dbReference>
<dbReference type="InterPro" id="IPR019734">
    <property type="entry name" value="TPR_rpt"/>
</dbReference>
<dbReference type="PANTHER" id="PTHR47691:SF3">
    <property type="entry name" value="HTH-TYPE TRANSCRIPTIONAL REGULATOR RV0890C-RELATED"/>
    <property type="match status" value="1"/>
</dbReference>
<dbReference type="Pfam" id="PF17874">
    <property type="entry name" value="TPR_MalT"/>
    <property type="match status" value="1"/>
</dbReference>
<evidence type="ECO:0000256" key="1">
    <source>
        <dbReference type="SAM" id="Coils"/>
    </source>
</evidence>
<dbReference type="InterPro" id="IPR041617">
    <property type="entry name" value="TPR_MalT"/>
</dbReference>
<dbReference type="Pfam" id="PF13424">
    <property type="entry name" value="TPR_12"/>
    <property type="match status" value="1"/>
</dbReference>
<evidence type="ECO:0000313" key="4">
    <source>
        <dbReference type="Proteomes" id="UP000605361"/>
    </source>
</evidence>
<dbReference type="RefSeq" id="WP_195902772.1">
    <property type="nucleotide sequence ID" value="NZ_JADOGI010000333.1"/>
</dbReference>
<dbReference type="Proteomes" id="UP000605361">
    <property type="component" value="Unassembled WGS sequence"/>
</dbReference>
<accession>A0A931F790</accession>